<keyword evidence="1" id="KW-0175">Coiled coil</keyword>
<dbReference type="Proteomes" id="UP000029499">
    <property type="component" value="Chromosome"/>
</dbReference>
<name>A0A089ZQG3_9PSED</name>
<dbReference type="RefSeq" id="WP_043189120.1">
    <property type="nucleotide sequence ID" value="NZ_CP009533.1"/>
</dbReference>
<dbReference type="EMBL" id="CP009533">
    <property type="protein sequence ID" value="AIS17581.1"/>
    <property type="molecule type" value="Genomic_DNA"/>
</dbReference>
<protein>
    <submittedName>
        <fullName evidence="3">Uncharacterized protein</fullName>
    </submittedName>
</protein>
<reference evidence="3 4" key="1">
    <citation type="journal article" date="2015" name="J. Biotechnol.">
        <title>Complete genome sequence of Pseudomonas rhizosphaerae IH5T (=DSM 16299T), a phosphate-solubilizing rhizobacterium for bacterial biofertilizer.</title>
        <authorList>
            <person name="Kwak Y."/>
            <person name="Jung B.K."/>
            <person name="Shin J.H."/>
        </authorList>
    </citation>
    <scope>NUCLEOTIDE SEQUENCE [LARGE SCALE GENOMIC DNA]</scope>
    <source>
        <strain evidence="3">DSM 16299</strain>
    </source>
</reference>
<evidence type="ECO:0000313" key="4">
    <source>
        <dbReference type="Proteomes" id="UP000029499"/>
    </source>
</evidence>
<feature type="coiled-coil region" evidence="1">
    <location>
        <begin position="98"/>
        <end position="125"/>
    </location>
</feature>
<evidence type="ECO:0000256" key="1">
    <source>
        <dbReference type="SAM" id="Coils"/>
    </source>
</evidence>
<organism evidence="3 4">
    <name type="scientific">Pseudomonas rhizosphaerae</name>
    <dbReference type="NCBI Taxonomy" id="216142"/>
    <lineage>
        <taxon>Bacteria</taxon>
        <taxon>Pseudomonadati</taxon>
        <taxon>Pseudomonadota</taxon>
        <taxon>Gammaproteobacteria</taxon>
        <taxon>Pseudomonadales</taxon>
        <taxon>Pseudomonadaceae</taxon>
        <taxon>Pseudomonas</taxon>
    </lineage>
</organism>
<dbReference type="OrthoDB" id="6182073at2"/>
<feature type="region of interest" description="Disordered" evidence="2">
    <location>
        <begin position="480"/>
        <end position="517"/>
    </location>
</feature>
<dbReference type="AlphaFoldDB" id="A0A089ZQG3"/>
<sequence length="517" mass="58818">MTAKKERSEKSLHPLDKEPVIATGLSARTSITSSLEKLQKEIENTIFDSEKAVANFNRQLRSKYALIEKLKEDISTGSTGLIKGQTGTAHLHEIFEEHEAALHRIKILNEDCESLKKANKRLVSEEQAAFKTASLIEFDKINAQDENRELLFQLHQSQEIIERLVDERNMTQRQQHRIESFINKNPHYWECDSISVNVVDNETLRWIVTQTYINNLYIPTLRFDTKVCSGIGTITLYRSAACSPLIKWPTAFKQSNQLPLVATQGPVMQHGNAILSELGSSDWLMVCELVRKVLRAVKNTELTKFANFNKDEFINGFSVLDHLLQGWPGLLRYDDVLISSTANLDNYQSISIILKNVRLGHKVWPEFEYKLASANDINESFGQNPRLEFFESSAHAFHSWFAESDDDRGKRLELRFAMPHAMDTNVWNLLQDEDKLLITAIVVSLPTQLDNLIFTGALQGADCTRWKVVSESLKQILIRNTSAGPEKPREKGRKAAKTPSTARLQTKDLVRLPTSKN</sequence>
<evidence type="ECO:0000313" key="3">
    <source>
        <dbReference type="EMBL" id="AIS17581.1"/>
    </source>
</evidence>
<gene>
    <name evidence="3" type="ORF">LT40_09305</name>
</gene>
<proteinExistence type="predicted"/>
<dbReference type="eggNOG" id="COG1196">
    <property type="taxonomic scope" value="Bacteria"/>
</dbReference>
<dbReference type="HOGENOM" id="CLU_040164_0_0_6"/>
<keyword evidence="4" id="KW-1185">Reference proteome</keyword>
<accession>A0A089ZQG3</accession>
<evidence type="ECO:0000256" key="2">
    <source>
        <dbReference type="SAM" id="MobiDB-lite"/>
    </source>
</evidence>
<dbReference type="KEGG" id="prh:LT40_09305"/>